<dbReference type="Proteomes" id="UP000829517">
    <property type="component" value="Unassembled WGS sequence"/>
</dbReference>
<evidence type="ECO:0000313" key="4">
    <source>
        <dbReference type="Proteomes" id="UP000829517"/>
    </source>
</evidence>
<dbReference type="InterPro" id="IPR036514">
    <property type="entry name" value="SGNH_hydro_sf"/>
</dbReference>
<dbReference type="RefSeq" id="WP_236959170.1">
    <property type="nucleotide sequence ID" value="NZ_JAETXX010000006.1"/>
</dbReference>
<feature type="chain" id="PRO_5046466519" evidence="1">
    <location>
        <begin position="22"/>
        <end position="228"/>
    </location>
</feature>
<organism evidence="3 4">
    <name type="scientific">Joostella atrarenae</name>
    <dbReference type="NCBI Taxonomy" id="679257"/>
    <lineage>
        <taxon>Bacteria</taxon>
        <taxon>Pseudomonadati</taxon>
        <taxon>Bacteroidota</taxon>
        <taxon>Flavobacteriia</taxon>
        <taxon>Flavobacteriales</taxon>
        <taxon>Flavobacteriaceae</taxon>
        <taxon>Joostella</taxon>
    </lineage>
</organism>
<dbReference type="EMBL" id="JAETXX010000006">
    <property type="protein sequence ID" value="MCF8715204.1"/>
    <property type="molecule type" value="Genomic_DNA"/>
</dbReference>
<gene>
    <name evidence="3" type="ORF">JM658_10240</name>
</gene>
<dbReference type="GO" id="GO:0016787">
    <property type="term" value="F:hydrolase activity"/>
    <property type="evidence" value="ECO:0007669"/>
    <property type="project" value="UniProtKB-KW"/>
</dbReference>
<dbReference type="PANTHER" id="PTHR30383:SF5">
    <property type="entry name" value="SGNH HYDROLASE-TYPE ESTERASE DOMAIN-CONTAINING PROTEIN"/>
    <property type="match status" value="1"/>
</dbReference>
<keyword evidence="3" id="KW-0378">Hydrolase</keyword>
<feature type="domain" description="SGNH hydrolase-type esterase" evidence="2">
    <location>
        <begin position="50"/>
        <end position="213"/>
    </location>
</feature>
<dbReference type="SUPFAM" id="SSF52266">
    <property type="entry name" value="SGNH hydrolase"/>
    <property type="match status" value="1"/>
</dbReference>
<dbReference type="CDD" id="cd04501">
    <property type="entry name" value="SGNH_hydrolase_like_4"/>
    <property type="match status" value="1"/>
</dbReference>
<comment type="caution">
    <text evidence="3">The sequence shown here is derived from an EMBL/GenBank/DDBJ whole genome shotgun (WGS) entry which is preliminary data.</text>
</comment>
<dbReference type="PANTHER" id="PTHR30383">
    <property type="entry name" value="THIOESTERASE 1/PROTEASE 1/LYSOPHOSPHOLIPASE L1"/>
    <property type="match status" value="1"/>
</dbReference>
<evidence type="ECO:0000256" key="1">
    <source>
        <dbReference type="SAM" id="SignalP"/>
    </source>
</evidence>
<feature type="signal peptide" evidence="1">
    <location>
        <begin position="1"/>
        <end position="21"/>
    </location>
</feature>
<keyword evidence="4" id="KW-1185">Reference proteome</keyword>
<dbReference type="InterPro" id="IPR051532">
    <property type="entry name" value="Ester_Hydrolysis_Enzymes"/>
</dbReference>
<proteinExistence type="predicted"/>
<accession>A0ABS9J487</accession>
<keyword evidence="1" id="KW-0732">Signal</keyword>
<protein>
    <submittedName>
        <fullName evidence="3">SGNH/GDSL hydrolase family protein</fullName>
    </submittedName>
</protein>
<dbReference type="Pfam" id="PF13472">
    <property type="entry name" value="Lipase_GDSL_2"/>
    <property type="match status" value="1"/>
</dbReference>
<evidence type="ECO:0000259" key="2">
    <source>
        <dbReference type="Pfam" id="PF13472"/>
    </source>
</evidence>
<sequence length="228" mass="25740">MKKHFLMICLFSAVYSFGQQTAVEFANFAKYEAENKALPAPKASEDRVVFMGNSITEGWKNNHPEFFENNPYIDRGISGQTTSQMLLRFRRDVIDLKPKAVTFLAGINDIAENTGPIEIKDVFGNIISMVELAQQNNIVPIICATLPANHFPWRERIQPATKVIELNEMLKAYAKKNNIVYVDYYKAMVDDKMGLSEELASDGVHPTSKGYDIMEPLVKKGIEEALKN</sequence>
<dbReference type="Gene3D" id="3.40.50.1110">
    <property type="entry name" value="SGNH hydrolase"/>
    <property type="match status" value="1"/>
</dbReference>
<name>A0ABS9J487_9FLAO</name>
<dbReference type="InterPro" id="IPR013830">
    <property type="entry name" value="SGNH_hydro"/>
</dbReference>
<reference evidence="3 4" key="1">
    <citation type="submission" date="2021-01" db="EMBL/GenBank/DDBJ databases">
        <title>Genome sequencing of Joostella atrarenae M1-2 (= KCTC 23194).</title>
        <authorList>
            <person name="Zakaria M.R."/>
            <person name="Lam M.Q."/>
            <person name="Chong C.S."/>
        </authorList>
    </citation>
    <scope>NUCLEOTIDE SEQUENCE [LARGE SCALE GENOMIC DNA]</scope>
    <source>
        <strain evidence="3 4">M1-2</strain>
    </source>
</reference>
<evidence type="ECO:0000313" key="3">
    <source>
        <dbReference type="EMBL" id="MCF8715204.1"/>
    </source>
</evidence>